<accession>A0A927FCM5</accession>
<dbReference type="PANTHER" id="PTHR33508:SF1">
    <property type="entry name" value="UPF0056 MEMBRANE PROTEIN YHCE"/>
    <property type="match status" value="1"/>
</dbReference>
<dbReference type="NCBIfam" id="TIGR00427">
    <property type="entry name" value="NAAT family transporter"/>
    <property type="match status" value="1"/>
</dbReference>
<evidence type="ECO:0000256" key="7">
    <source>
        <dbReference type="RuleBase" id="RU362048"/>
    </source>
</evidence>
<reference evidence="8" key="1">
    <citation type="submission" date="2020-09" db="EMBL/GenBank/DDBJ databases">
        <title>Pelagicoccus enzymogenes sp. nov. with an EPS production, isolated from marine sediment.</title>
        <authorList>
            <person name="Feng X."/>
        </authorList>
    </citation>
    <scope>NUCLEOTIDE SEQUENCE</scope>
    <source>
        <strain evidence="8">NFK12</strain>
    </source>
</reference>
<dbReference type="Pfam" id="PF01914">
    <property type="entry name" value="MarC"/>
    <property type="match status" value="1"/>
</dbReference>
<feature type="transmembrane region" description="Helical" evidence="7">
    <location>
        <begin position="149"/>
        <end position="170"/>
    </location>
</feature>
<proteinExistence type="inferred from homology"/>
<dbReference type="RefSeq" id="WP_191619014.1">
    <property type="nucleotide sequence ID" value="NZ_JACYFG010000051.1"/>
</dbReference>
<sequence length="219" mass="23199">MAFSIEFLLLSAVSLFTIVNPFSVVPAFLAITPGDTLQERRAAARMACTIGTCLLILTALAGEFVFSLLGITLPALQIAGGIILFSIGFEMVRAPDAPKRLNEKERAVARDKEDVGVTPLAVPLLCGPGAVSTVIILKSQATSFWDSGMLLLSIPAVYFVSYLVLSASAQGGNWLNPILLRILRRVMGLLFAVIAVQFVVNGVEKLPLLKALSTAAPSG</sequence>
<comment type="caution">
    <text evidence="7">Lacks conserved residue(s) required for the propagation of feature annotation.</text>
</comment>
<gene>
    <name evidence="8" type="ORF">IEN85_20740</name>
</gene>
<evidence type="ECO:0000256" key="6">
    <source>
        <dbReference type="ARBA" id="ARBA00023136"/>
    </source>
</evidence>
<evidence type="ECO:0000313" key="9">
    <source>
        <dbReference type="Proteomes" id="UP000622317"/>
    </source>
</evidence>
<feature type="transmembrane region" description="Helical" evidence="7">
    <location>
        <begin position="182"/>
        <end position="200"/>
    </location>
</feature>
<evidence type="ECO:0000256" key="5">
    <source>
        <dbReference type="ARBA" id="ARBA00022989"/>
    </source>
</evidence>
<feature type="transmembrane region" description="Helical" evidence="7">
    <location>
        <begin position="68"/>
        <end position="89"/>
    </location>
</feature>
<keyword evidence="9" id="KW-1185">Reference proteome</keyword>
<dbReference type="PANTHER" id="PTHR33508">
    <property type="entry name" value="UPF0056 MEMBRANE PROTEIN YHCE"/>
    <property type="match status" value="1"/>
</dbReference>
<evidence type="ECO:0000256" key="1">
    <source>
        <dbReference type="ARBA" id="ARBA00004651"/>
    </source>
</evidence>
<evidence type="ECO:0000256" key="3">
    <source>
        <dbReference type="ARBA" id="ARBA00022475"/>
    </source>
</evidence>
<evidence type="ECO:0000256" key="4">
    <source>
        <dbReference type="ARBA" id="ARBA00022692"/>
    </source>
</evidence>
<dbReference type="GO" id="GO:0005886">
    <property type="term" value="C:plasma membrane"/>
    <property type="evidence" value="ECO:0007669"/>
    <property type="project" value="UniProtKB-SubCell"/>
</dbReference>
<evidence type="ECO:0000256" key="2">
    <source>
        <dbReference type="ARBA" id="ARBA00009784"/>
    </source>
</evidence>
<name>A0A927FCM5_9BACT</name>
<keyword evidence="3" id="KW-1003">Cell membrane</keyword>
<dbReference type="InterPro" id="IPR002771">
    <property type="entry name" value="Multi_antbiot-R_MarC"/>
</dbReference>
<evidence type="ECO:0000313" key="8">
    <source>
        <dbReference type="EMBL" id="MBD5781939.1"/>
    </source>
</evidence>
<keyword evidence="4 7" id="KW-0812">Transmembrane</keyword>
<keyword evidence="5 7" id="KW-1133">Transmembrane helix</keyword>
<protein>
    <recommendedName>
        <fullName evidence="7">UPF0056 membrane protein</fullName>
    </recommendedName>
</protein>
<comment type="similarity">
    <text evidence="2 7">Belongs to the UPF0056 (MarC) family.</text>
</comment>
<comment type="caution">
    <text evidence="8">The sequence shown here is derived from an EMBL/GenBank/DDBJ whole genome shotgun (WGS) entry which is preliminary data.</text>
</comment>
<feature type="transmembrane region" description="Helical" evidence="7">
    <location>
        <begin position="42"/>
        <end position="61"/>
    </location>
</feature>
<feature type="transmembrane region" description="Helical" evidence="7">
    <location>
        <begin position="120"/>
        <end position="137"/>
    </location>
</feature>
<dbReference type="Proteomes" id="UP000622317">
    <property type="component" value="Unassembled WGS sequence"/>
</dbReference>
<organism evidence="8 9">
    <name type="scientific">Pelagicoccus enzymogenes</name>
    <dbReference type="NCBI Taxonomy" id="2773457"/>
    <lineage>
        <taxon>Bacteria</taxon>
        <taxon>Pseudomonadati</taxon>
        <taxon>Verrucomicrobiota</taxon>
        <taxon>Opitutia</taxon>
        <taxon>Puniceicoccales</taxon>
        <taxon>Pelagicoccaceae</taxon>
        <taxon>Pelagicoccus</taxon>
    </lineage>
</organism>
<dbReference type="AlphaFoldDB" id="A0A927FCM5"/>
<comment type="subcellular location">
    <subcellularLocation>
        <location evidence="1 7">Cell membrane</location>
        <topology evidence="1 7">Multi-pass membrane protein</topology>
    </subcellularLocation>
</comment>
<keyword evidence="6 7" id="KW-0472">Membrane</keyword>
<dbReference type="EMBL" id="JACYFG010000051">
    <property type="protein sequence ID" value="MBD5781939.1"/>
    <property type="molecule type" value="Genomic_DNA"/>
</dbReference>